<proteinExistence type="predicted"/>
<dbReference type="RefSeq" id="WP_011136012.1">
    <property type="nucleotide sequence ID" value="NZ_JABXOB010000005.1"/>
</dbReference>
<comment type="caution">
    <text evidence="2">The sequence shown here is derived from an EMBL/GenBank/DDBJ whole genome shotgun (WGS) entry which is preliminary data.</text>
</comment>
<dbReference type="AlphaFoldDB" id="A0A202B8A2"/>
<protein>
    <submittedName>
        <fullName evidence="2">PadR family transcriptional regulator</fullName>
    </submittedName>
</protein>
<evidence type="ECO:0000259" key="1">
    <source>
        <dbReference type="Pfam" id="PF03551"/>
    </source>
</evidence>
<dbReference type="PANTHER" id="PTHR43252">
    <property type="entry name" value="TRANSCRIPTIONAL REGULATOR YQJI"/>
    <property type="match status" value="1"/>
</dbReference>
<dbReference type="Gene3D" id="1.10.10.10">
    <property type="entry name" value="Winged helix-like DNA-binding domain superfamily/Winged helix DNA-binding domain"/>
    <property type="match status" value="1"/>
</dbReference>
<sequence length="207" mass="23171">MPFNPYQHPLHRMMRAMRGPRRRGGEDEALARGRKFGADDLQLLLLALISEKSCHGYELIKELASRSNGYYSPSPGVIYPALVHLEEAGQVTVASHGKRKCYSLADAGRERLAIHREHVELTLAKLVHIGRKMELARRAYAGEEIGEDGAAGWTRELIEARRALKHALLLRDQAGPDEQRRIAAILQRAAAEIAAARKPEDMHESRT</sequence>
<dbReference type="InterPro" id="IPR036390">
    <property type="entry name" value="WH_DNA-bd_sf"/>
</dbReference>
<dbReference type="Proteomes" id="UP000196342">
    <property type="component" value="Unassembled WGS sequence"/>
</dbReference>
<evidence type="ECO:0000313" key="2">
    <source>
        <dbReference type="EMBL" id="OVE47570.1"/>
    </source>
</evidence>
<dbReference type="SUPFAM" id="SSF46785">
    <property type="entry name" value="Winged helix' DNA-binding domain"/>
    <property type="match status" value="1"/>
</dbReference>
<dbReference type="PANTHER" id="PTHR43252:SF7">
    <property type="entry name" value="TRANSCRIPTIONAL REGULATOR YQJI"/>
    <property type="match status" value="1"/>
</dbReference>
<keyword evidence="3" id="KW-1185">Reference proteome</keyword>
<organism evidence="2 3">
    <name type="scientific">Chromobacterium violaceum</name>
    <dbReference type="NCBI Taxonomy" id="536"/>
    <lineage>
        <taxon>Bacteria</taxon>
        <taxon>Pseudomonadati</taxon>
        <taxon>Pseudomonadota</taxon>
        <taxon>Betaproteobacteria</taxon>
        <taxon>Neisseriales</taxon>
        <taxon>Chromobacteriaceae</taxon>
        <taxon>Chromobacterium</taxon>
    </lineage>
</organism>
<dbReference type="InterPro" id="IPR005149">
    <property type="entry name" value="Tscrpt_reg_PadR_N"/>
</dbReference>
<dbReference type="InterPro" id="IPR036388">
    <property type="entry name" value="WH-like_DNA-bd_sf"/>
</dbReference>
<evidence type="ECO:0000313" key="3">
    <source>
        <dbReference type="Proteomes" id="UP000196342"/>
    </source>
</evidence>
<accession>A0A202B8A2</accession>
<gene>
    <name evidence="2" type="ORF">CBW21_12925</name>
</gene>
<dbReference type="Pfam" id="PF03551">
    <property type="entry name" value="PadR"/>
    <property type="match status" value="1"/>
</dbReference>
<reference evidence="2 3" key="1">
    <citation type="submission" date="2017-05" db="EMBL/GenBank/DDBJ databases">
        <title>Chromobacterium violaceum GHPS1 isolated from Hydrocarbon polluted soil in French Guiana display an awesome secondary metabolite arsenal and a battery of drug and heavy-metal-resistance and detoxification of xenobiotics proteins.</title>
        <authorList>
            <person name="Belbahri L."/>
        </authorList>
    </citation>
    <scope>NUCLEOTIDE SEQUENCE [LARGE SCALE GENOMIC DNA]</scope>
    <source>
        <strain evidence="2 3">GHPS1</strain>
    </source>
</reference>
<feature type="domain" description="Transcription regulator PadR N-terminal" evidence="1">
    <location>
        <begin position="45"/>
        <end position="113"/>
    </location>
</feature>
<dbReference type="OMA" id="FKGGMFG"/>
<name>A0A202B8A2_CHRVL</name>
<dbReference type="EMBL" id="NHOO01000010">
    <property type="protein sequence ID" value="OVE47570.1"/>
    <property type="molecule type" value="Genomic_DNA"/>
</dbReference>